<evidence type="ECO:0000313" key="3">
    <source>
        <dbReference type="Proteomes" id="UP000181898"/>
    </source>
</evidence>
<feature type="transmembrane region" description="Helical" evidence="1">
    <location>
        <begin position="6"/>
        <end position="29"/>
    </location>
</feature>
<feature type="transmembrane region" description="Helical" evidence="1">
    <location>
        <begin position="66"/>
        <end position="86"/>
    </location>
</feature>
<keyword evidence="1" id="KW-0812">Transmembrane</keyword>
<protein>
    <recommendedName>
        <fullName evidence="4">DUF2306 domain-containing protein</fullName>
    </recommendedName>
</protein>
<dbReference type="OrthoDB" id="1162022at2"/>
<feature type="transmembrane region" description="Helical" evidence="1">
    <location>
        <begin position="190"/>
        <end position="207"/>
    </location>
</feature>
<dbReference type="AlphaFoldDB" id="A0A1L3JI30"/>
<dbReference type="EMBL" id="CP018155">
    <property type="protein sequence ID" value="APG64795.1"/>
    <property type="molecule type" value="Genomic_DNA"/>
</dbReference>
<reference evidence="2 3" key="1">
    <citation type="submission" date="2016-11" db="EMBL/GenBank/DDBJ databases">
        <title>Tenacibaculum sp. LPB0136, isolated from marine environment.</title>
        <authorList>
            <person name="Kim E."/>
            <person name="Yi H."/>
        </authorList>
    </citation>
    <scope>NUCLEOTIDE SEQUENCE [LARGE SCALE GENOMIC DNA]</scope>
    <source>
        <strain evidence="2 3">LPB0136</strain>
    </source>
</reference>
<dbReference type="Proteomes" id="UP000181898">
    <property type="component" value="Chromosome"/>
</dbReference>
<feature type="transmembrane region" description="Helical" evidence="1">
    <location>
        <begin position="129"/>
        <end position="145"/>
    </location>
</feature>
<dbReference type="RefSeq" id="WP_072555120.1">
    <property type="nucleotide sequence ID" value="NZ_CP018155.1"/>
</dbReference>
<feature type="transmembrane region" description="Helical" evidence="1">
    <location>
        <begin position="41"/>
        <end position="60"/>
    </location>
</feature>
<evidence type="ECO:0000313" key="2">
    <source>
        <dbReference type="EMBL" id="APG64795.1"/>
    </source>
</evidence>
<accession>A0A1L3JI30</accession>
<keyword evidence="1" id="KW-0472">Membrane</keyword>
<feature type="transmembrane region" description="Helical" evidence="1">
    <location>
        <begin position="107"/>
        <end position="123"/>
    </location>
</feature>
<proteinExistence type="predicted"/>
<name>A0A1L3JI30_9FLAO</name>
<organism evidence="2 3">
    <name type="scientific">Tenacibaculum todarodis</name>
    <dbReference type="NCBI Taxonomy" id="1850252"/>
    <lineage>
        <taxon>Bacteria</taxon>
        <taxon>Pseudomonadati</taxon>
        <taxon>Bacteroidota</taxon>
        <taxon>Flavobacteriia</taxon>
        <taxon>Flavobacteriales</taxon>
        <taxon>Flavobacteriaceae</taxon>
        <taxon>Tenacibaculum</taxon>
    </lineage>
</organism>
<feature type="transmembrane region" description="Helical" evidence="1">
    <location>
        <begin position="166"/>
        <end position="184"/>
    </location>
</feature>
<sequence>MEEIISVFIYIHAFFGGLGLISGIGSIVVKKGSIPHKRFGKLFSIGMLVSSLISIPIACLPNHQNIFLLLIGLFTIYLVVSGNQVLTFKSKTKTAATVTDKITSGSMFFFSVVMILFGIYFLIKGNTTAFLLFVFFGGFGFLLSIKDFIFYRNLSTKRNLWLTNHVGKMIGAFIASVTAFLVAGLSLNNLIAWMLPTIFGTIYIVYWKRKLKVKN</sequence>
<evidence type="ECO:0000256" key="1">
    <source>
        <dbReference type="SAM" id="Phobius"/>
    </source>
</evidence>
<evidence type="ECO:0008006" key="4">
    <source>
        <dbReference type="Google" id="ProtNLM"/>
    </source>
</evidence>
<keyword evidence="3" id="KW-1185">Reference proteome</keyword>
<keyword evidence="1" id="KW-1133">Transmembrane helix</keyword>
<dbReference type="KEGG" id="ten:LPB136_05205"/>
<gene>
    <name evidence="2" type="ORF">LPB136_05205</name>
</gene>
<dbReference type="STRING" id="1850252.LPB136_05205"/>